<dbReference type="GO" id="GO:0016491">
    <property type="term" value="F:oxidoreductase activity"/>
    <property type="evidence" value="ECO:0007669"/>
    <property type="project" value="InterPro"/>
</dbReference>
<dbReference type="Proteomes" id="UP000679179">
    <property type="component" value="Unassembled WGS sequence"/>
</dbReference>
<dbReference type="InterPro" id="IPR003251">
    <property type="entry name" value="Rr_diiron-bd_dom"/>
</dbReference>
<evidence type="ECO:0000313" key="8">
    <source>
        <dbReference type="EMBL" id="GIM29418.1"/>
    </source>
</evidence>
<dbReference type="SUPFAM" id="SSF57802">
    <property type="entry name" value="Rubredoxin-like"/>
    <property type="match status" value="1"/>
</dbReference>
<comment type="caution">
    <text evidence="8">The sequence shown here is derived from an EMBL/GenBank/DDBJ whole genome shotgun (WGS) entry which is preliminary data.</text>
</comment>
<evidence type="ECO:0000256" key="4">
    <source>
        <dbReference type="ARBA" id="ARBA00022982"/>
    </source>
</evidence>
<organism evidence="8 9">
    <name type="scientific">Clostridium polyendosporum</name>
    <dbReference type="NCBI Taxonomy" id="69208"/>
    <lineage>
        <taxon>Bacteria</taxon>
        <taxon>Bacillati</taxon>
        <taxon>Bacillota</taxon>
        <taxon>Clostridia</taxon>
        <taxon>Eubacteriales</taxon>
        <taxon>Clostridiaceae</taxon>
        <taxon>Clostridium</taxon>
    </lineage>
</organism>
<dbReference type="PANTHER" id="PTHR43865:SF1">
    <property type="entry name" value="RUBRERYTHRIN-RELATED"/>
    <property type="match status" value="1"/>
</dbReference>
<dbReference type="RefSeq" id="WP_212904118.1">
    <property type="nucleotide sequence ID" value="NZ_BOPZ01000017.1"/>
</dbReference>
<dbReference type="SUPFAM" id="SSF47240">
    <property type="entry name" value="Ferritin-like"/>
    <property type="match status" value="1"/>
</dbReference>
<dbReference type="InterPro" id="IPR012347">
    <property type="entry name" value="Ferritin-like"/>
</dbReference>
<dbReference type="Pfam" id="PF21349">
    <property type="entry name" value="RUBY_RBDX"/>
    <property type="match status" value="1"/>
</dbReference>
<gene>
    <name evidence="8" type="primary">rbr_2</name>
    <name evidence="8" type="ORF">CPJCM30710_20840</name>
</gene>
<name>A0A919VMB5_9CLOT</name>
<dbReference type="Gene3D" id="1.20.1260.10">
    <property type="match status" value="1"/>
</dbReference>
<dbReference type="PANTHER" id="PTHR43865">
    <property type="entry name" value="RUBRERYTHRIN-RELATED"/>
    <property type="match status" value="1"/>
</dbReference>
<proteinExistence type="predicted"/>
<dbReference type="PROSITE" id="PS50905">
    <property type="entry name" value="FERRITIN_LIKE"/>
    <property type="match status" value="1"/>
</dbReference>
<feature type="domain" description="Rubredoxin-like" evidence="6">
    <location>
        <begin position="140"/>
        <end position="174"/>
    </location>
</feature>
<keyword evidence="9" id="KW-1185">Reference proteome</keyword>
<feature type="domain" description="Ferritin-like diiron" evidence="7">
    <location>
        <begin position="2"/>
        <end position="133"/>
    </location>
</feature>
<dbReference type="CDD" id="cd00729">
    <property type="entry name" value="rubredoxin_SM"/>
    <property type="match status" value="1"/>
</dbReference>
<evidence type="ECO:0000256" key="1">
    <source>
        <dbReference type="ARBA" id="ARBA00001965"/>
    </source>
</evidence>
<evidence type="ECO:0000256" key="5">
    <source>
        <dbReference type="ARBA" id="ARBA00023004"/>
    </source>
</evidence>
<comment type="cofactor">
    <cofactor evidence="1">
        <name>Fe(3+)</name>
        <dbReference type="ChEBI" id="CHEBI:29034"/>
    </cofactor>
</comment>
<keyword evidence="5" id="KW-0408">Iron</keyword>
<dbReference type="InterPro" id="IPR052364">
    <property type="entry name" value="Rubrerythrin"/>
</dbReference>
<evidence type="ECO:0000256" key="3">
    <source>
        <dbReference type="ARBA" id="ARBA00022723"/>
    </source>
</evidence>
<keyword evidence="4" id="KW-0249">Electron transport</keyword>
<dbReference type="InterPro" id="IPR024934">
    <property type="entry name" value="Rubredoxin-like_dom"/>
</dbReference>
<dbReference type="AlphaFoldDB" id="A0A919VMB5"/>
<dbReference type="CDD" id="cd01041">
    <property type="entry name" value="Rubrerythrin"/>
    <property type="match status" value="1"/>
</dbReference>
<evidence type="ECO:0000313" key="9">
    <source>
        <dbReference type="Proteomes" id="UP000679179"/>
    </source>
</evidence>
<dbReference type="InterPro" id="IPR009078">
    <property type="entry name" value="Ferritin-like_SF"/>
</dbReference>
<evidence type="ECO:0000256" key="2">
    <source>
        <dbReference type="ARBA" id="ARBA00022448"/>
    </source>
</evidence>
<dbReference type="Gene3D" id="2.20.28.10">
    <property type="match status" value="1"/>
</dbReference>
<dbReference type="Pfam" id="PF02915">
    <property type="entry name" value="Rubrerythrin"/>
    <property type="match status" value="2"/>
</dbReference>
<dbReference type="PROSITE" id="PS50903">
    <property type="entry name" value="RUBREDOXIN_LIKE"/>
    <property type="match status" value="1"/>
</dbReference>
<dbReference type="GO" id="GO:0005506">
    <property type="term" value="F:iron ion binding"/>
    <property type="evidence" value="ECO:0007669"/>
    <property type="project" value="InterPro"/>
</dbReference>
<keyword evidence="2" id="KW-0813">Transport</keyword>
<accession>A0A919VMB5</accession>
<keyword evidence="3" id="KW-0479">Metal-binding</keyword>
<evidence type="ECO:0000259" key="7">
    <source>
        <dbReference type="PROSITE" id="PS50905"/>
    </source>
</evidence>
<reference evidence="8" key="1">
    <citation type="submission" date="2021-03" db="EMBL/GenBank/DDBJ databases">
        <title>Taxonomic study of Clostridium polyendosporum from meadow-gley soil under rice.</title>
        <authorList>
            <person name="Kobayashi H."/>
            <person name="Tanizawa Y."/>
            <person name="Yagura M."/>
        </authorList>
    </citation>
    <scope>NUCLEOTIDE SEQUENCE</scope>
    <source>
        <strain evidence="8">JCM 30710</strain>
    </source>
</reference>
<dbReference type="EMBL" id="BOPZ01000017">
    <property type="protein sequence ID" value="GIM29418.1"/>
    <property type="molecule type" value="Genomic_DNA"/>
</dbReference>
<dbReference type="InterPro" id="IPR009040">
    <property type="entry name" value="Ferritin-like_diiron"/>
</dbReference>
<dbReference type="InterPro" id="IPR048574">
    <property type="entry name" value="RUBY_RBDX"/>
</dbReference>
<protein>
    <submittedName>
        <fullName evidence="8">Rubrerythrin</fullName>
    </submittedName>
</protein>
<sequence length="180" mass="21270">MNIKGSKTEKNLLKTFAGESRARNKYNFYGEKAREQGYQWIAYIFDETASNEYAHAREVFRRYLCMTKSTADNLMDAVMGETEEAKKLYKEFEDTAKDEGFDEIADFYKELREVEESHSERFKAIYEKVEAGTVFKSDKESMWRCMNCGYIHEGFEAPEYCPLCKFPRAYFEPYCECEVE</sequence>
<evidence type="ECO:0000259" key="6">
    <source>
        <dbReference type="PROSITE" id="PS50903"/>
    </source>
</evidence>